<evidence type="ECO:0000313" key="2">
    <source>
        <dbReference type="EMBL" id="MEE8658170.1"/>
    </source>
</evidence>
<sequence>MAVPKSGTYTFSIYALQDGHLVSSDSGGVSLRYRIDEDTNYSWKNISVTFKDNVLYFVDDRGVTHAISYEPDKLFGQVDYTHDSVILESTNSPFRHFILSAEPLDALPPSQIVDYDMNSHAFTIGPRSYTDHYSTEDAFSSIVCFLKNARIAVPGGFKLVQHIRPGDWVTVAHNGSRNADRVIWAGRARCHVRTSLPDDFSGAPVRIRAHAFGPDEPTHDLLVTADHCIFCDGALIPARMLVNGITISYEKALRAYTYYHIETEEHAIIEANGLLTESYLDTGNRAAFRNAETETAQHAPVKYWHSASAAPLVVARNVVEPLYYKLQQRGLQMSLSHP</sequence>
<accession>A0ABU7U3K8</accession>
<dbReference type="EMBL" id="JAWJZY010000002">
    <property type="protein sequence ID" value="MEE8658170.1"/>
    <property type="molecule type" value="Genomic_DNA"/>
</dbReference>
<dbReference type="InterPro" id="IPR028992">
    <property type="entry name" value="Hedgehog/Intein_dom"/>
</dbReference>
<dbReference type="RefSeq" id="WP_394819138.1">
    <property type="nucleotide sequence ID" value="NZ_JAWJZY010000002.1"/>
</dbReference>
<dbReference type="SUPFAM" id="SSF51294">
    <property type="entry name" value="Hedgehog/intein (Hint) domain"/>
    <property type="match status" value="1"/>
</dbReference>
<protein>
    <recommendedName>
        <fullName evidence="1">Hedgehog/Intein (Hint) domain-containing protein</fullName>
    </recommendedName>
</protein>
<dbReference type="Proteomes" id="UP001312908">
    <property type="component" value="Unassembled WGS sequence"/>
</dbReference>
<keyword evidence="3" id="KW-1185">Reference proteome</keyword>
<feature type="domain" description="Hedgehog/Intein (Hint)" evidence="1">
    <location>
        <begin position="143"/>
        <end position="282"/>
    </location>
</feature>
<reference evidence="2 3" key="1">
    <citation type="submission" date="2023-10" db="EMBL/GenBank/DDBJ databases">
        <title>Sorlinia euscelidii gen. nov., sp. nov., an acetic acid bacteria isolated from the gut of Euscelidius variegatus emitter.</title>
        <authorList>
            <person name="Michoud G."/>
            <person name="Marasco R."/>
            <person name="Seferji K."/>
            <person name="Gonella E."/>
            <person name="Garuglieri E."/>
            <person name="Alma A."/>
            <person name="Mapelli F."/>
            <person name="Borin S."/>
            <person name="Daffonchio D."/>
            <person name="Crotti E."/>
        </authorList>
    </citation>
    <scope>NUCLEOTIDE SEQUENCE [LARGE SCALE GENOMIC DNA]</scope>
    <source>
        <strain evidence="2 3">EV16P</strain>
    </source>
</reference>
<dbReference type="Pfam" id="PF13403">
    <property type="entry name" value="Hint_2"/>
    <property type="match status" value="1"/>
</dbReference>
<organism evidence="2 3">
    <name type="scientific">Sorlinia euscelidii</name>
    <dbReference type="NCBI Taxonomy" id="3081148"/>
    <lineage>
        <taxon>Bacteria</taxon>
        <taxon>Pseudomonadati</taxon>
        <taxon>Pseudomonadota</taxon>
        <taxon>Alphaproteobacteria</taxon>
        <taxon>Acetobacterales</taxon>
        <taxon>Acetobacteraceae</taxon>
        <taxon>Sorlinia</taxon>
    </lineage>
</organism>
<name>A0ABU7U3K8_9PROT</name>
<proteinExistence type="predicted"/>
<evidence type="ECO:0000313" key="3">
    <source>
        <dbReference type="Proteomes" id="UP001312908"/>
    </source>
</evidence>
<gene>
    <name evidence="2" type="ORF">DOFOFD_04005</name>
</gene>
<comment type="caution">
    <text evidence="2">The sequence shown here is derived from an EMBL/GenBank/DDBJ whole genome shotgun (WGS) entry which is preliminary data.</text>
</comment>
<dbReference type="InterPro" id="IPR036844">
    <property type="entry name" value="Hint_dom_sf"/>
</dbReference>
<evidence type="ECO:0000259" key="1">
    <source>
        <dbReference type="Pfam" id="PF13403"/>
    </source>
</evidence>